<dbReference type="Proteomes" id="UP000837803">
    <property type="component" value="Unassembled WGS sequence"/>
</dbReference>
<proteinExistence type="predicted"/>
<sequence>MLPTKASRRRFLRQSTTAATGLLLAPGLVACGARSAPATDPAPASPPPSADDRKLGVALLGLGGYAKGQIAPALQLTQHCELRGLITGSPDKLPEWQDRYGVADENCYTYDRMEDIADNDAIDIIYVITPTATHRDFAVRAAAAGKHVWCEKPMAMTPAQCQEIIDACTEQGVQLAIGYRMLHEPNTRQLIQLTKDRTYGALTSARSYAGYAGSPPPADYWRGQRDMGGGALYDMGVYTVNGLRYGTQLSPAAVVRATQQRQDRPNGVDLTTTYTLRYPDGMLAEGKTSVVEKYNELHIEAENGWYEMQPMQPYQGVKGKTSDGKVLGPPVPNQQSLQMDDDALAIRNGTQPIAPGSMGKADIAVIRAIIESAETGKEVQIAS</sequence>
<dbReference type="InterPro" id="IPR036291">
    <property type="entry name" value="NAD(P)-bd_dom_sf"/>
</dbReference>
<dbReference type="PANTHER" id="PTHR43818">
    <property type="entry name" value="BCDNA.GH03377"/>
    <property type="match status" value="1"/>
</dbReference>
<feature type="domain" description="Gfo/Idh/MocA-like oxidoreductase N-terminal" evidence="3">
    <location>
        <begin position="56"/>
        <end position="179"/>
    </location>
</feature>
<feature type="chain" id="PRO_5046413060" evidence="2">
    <location>
        <begin position="39"/>
        <end position="383"/>
    </location>
</feature>
<feature type="domain" description="GFO/IDH/MocA-like oxidoreductase" evidence="4">
    <location>
        <begin position="188"/>
        <end position="305"/>
    </location>
</feature>
<keyword evidence="1 5" id="KW-0560">Oxidoreductase</keyword>
<dbReference type="SUPFAM" id="SSF55347">
    <property type="entry name" value="Glyceraldehyde-3-phosphate dehydrogenase-like, C-terminal domain"/>
    <property type="match status" value="1"/>
</dbReference>
<dbReference type="EMBL" id="CAKLPZ010000001">
    <property type="protein sequence ID" value="CAH0999649.1"/>
    <property type="molecule type" value="Genomic_DNA"/>
</dbReference>
<dbReference type="InterPro" id="IPR050463">
    <property type="entry name" value="Gfo/Idh/MocA_oxidrdct_glycsds"/>
</dbReference>
<evidence type="ECO:0000256" key="2">
    <source>
        <dbReference type="SAM" id="SignalP"/>
    </source>
</evidence>
<dbReference type="PROSITE" id="PS51257">
    <property type="entry name" value="PROKAR_LIPOPROTEIN"/>
    <property type="match status" value="1"/>
</dbReference>
<dbReference type="SUPFAM" id="SSF51735">
    <property type="entry name" value="NAD(P)-binding Rossmann-fold domains"/>
    <property type="match status" value="1"/>
</dbReference>
<dbReference type="PROSITE" id="PS51318">
    <property type="entry name" value="TAT"/>
    <property type="match status" value="1"/>
</dbReference>
<evidence type="ECO:0000259" key="4">
    <source>
        <dbReference type="Pfam" id="PF22725"/>
    </source>
</evidence>
<evidence type="ECO:0000313" key="6">
    <source>
        <dbReference type="Proteomes" id="UP000837803"/>
    </source>
</evidence>
<dbReference type="PANTHER" id="PTHR43818:SF11">
    <property type="entry name" value="BCDNA.GH03377"/>
    <property type="match status" value="1"/>
</dbReference>
<name>A0ABM9AYC6_9BACT</name>
<evidence type="ECO:0000313" key="5">
    <source>
        <dbReference type="EMBL" id="CAH0999649.1"/>
    </source>
</evidence>
<accession>A0ABM9AYC6</accession>
<dbReference type="Gene3D" id="3.30.360.10">
    <property type="entry name" value="Dihydrodipicolinate Reductase, domain 2"/>
    <property type="match status" value="1"/>
</dbReference>
<protein>
    <submittedName>
        <fullName evidence="5">Glucose--fructose oxidoreductase</fullName>
        <ecNumber evidence="5">1.1.99.28</ecNumber>
    </submittedName>
</protein>
<dbReference type="InterPro" id="IPR008354">
    <property type="entry name" value="Glc-Fru_OxRdtase_bac"/>
</dbReference>
<organism evidence="5 6">
    <name type="scientific">Neolewinella maritima</name>
    <dbReference type="NCBI Taxonomy" id="1383882"/>
    <lineage>
        <taxon>Bacteria</taxon>
        <taxon>Pseudomonadati</taxon>
        <taxon>Bacteroidota</taxon>
        <taxon>Saprospiria</taxon>
        <taxon>Saprospirales</taxon>
        <taxon>Lewinellaceae</taxon>
        <taxon>Neolewinella</taxon>
    </lineage>
</organism>
<evidence type="ECO:0000256" key="1">
    <source>
        <dbReference type="ARBA" id="ARBA00023002"/>
    </source>
</evidence>
<dbReference type="Gene3D" id="3.40.50.720">
    <property type="entry name" value="NAD(P)-binding Rossmann-like Domain"/>
    <property type="match status" value="1"/>
</dbReference>
<evidence type="ECO:0000259" key="3">
    <source>
        <dbReference type="Pfam" id="PF01408"/>
    </source>
</evidence>
<dbReference type="InterPro" id="IPR006311">
    <property type="entry name" value="TAT_signal"/>
</dbReference>
<dbReference type="GO" id="GO:0047061">
    <property type="term" value="F:glucose-fructose oxidoreductase activity"/>
    <property type="evidence" value="ECO:0007669"/>
    <property type="project" value="UniProtKB-EC"/>
</dbReference>
<keyword evidence="2" id="KW-0732">Signal</keyword>
<reference evidence="5" key="1">
    <citation type="submission" date="2021-12" db="EMBL/GenBank/DDBJ databases">
        <authorList>
            <person name="Rodrigo-Torres L."/>
            <person name="Arahal R. D."/>
            <person name="Lucena T."/>
        </authorList>
    </citation>
    <scope>NUCLEOTIDE SEQUENCE</scope>
    <source>
        <strain evidence="5">CECT 8419</strain>
    </source>
</reference>
<dbReference type="RefSeq" id="WP_238749857.1">
    <property type="nucleotide sequence ID" value="NZ_CAKLPZ010000001.1"/>
</dbReference>
<dbReference type="InterPro" id="IPR000683">
    <property type="entry name" value="Gfo/Idh/MocA-like_OxRdtase_N"/>
</dbReference>
<comment type="caution">
    <text evidence="5">The sequence shown here is derived from an EMBL/GenBank/DDBJ whole genome shotgun (WGS) entry which is preliminary data.</text>
</comment>
<feature type="signal peptide" evidence="2">
    <location>
        <begin position="1"/>
        <end position="38"/>
    </location>
</feature>
<dbReference type="InterPro" id="IPR055170">
    <property type="entry name" value="GFO_IDH_MocA-like_dom"/>
</dbReference>
<gene>
    <name evidence="5" type="primary">gfo</name>
    <name evidence="5" type="ORF">LEM8419_00949</name>
</gene>
<dbReference type="EC" id="1.1.99.28" evidence="5"/>
<keyword evidence="6" id="KW-1185">Reference proteome</keyword>
<dbReference type="PRINTS" id="PR01775">
    <property type="entry name" value="GLFROXRDTASE"/>
</dbReference>
<dbReference type="Pfam" id="PF01408">
    <property type="entry name" value="GFO_IDH_MocA"/>
    <property type="match status" value="1"/>
</dbReference>
<dbReference type="Pfam" id="PF22725">
    <property type="entry name" value="GFO_IDH_MocA_C3"/>
    <property type="match status" value="1"/>
</dbReference>